<dbReference type="InterPro" id="IPR019303">
    <property type="entry name" value="vWA_TerF_C"/>
</dbReference>
<feature type="domain" description="vWA found in TerF C terminus" evidence="3">
    <location>
        <begin position="271"/>
        <end position="468"/>
    </location>
</feature>
<keyword evidence="5" id="KW-1185">Reference proteome</keyword>
<dbReference type="STRING" id="288004.AL038_15215"/>
<evidence type="ECO:0000313" key="4">
    <source>
        <dbReference type="EMBL" id="AUI68838.1"/>
    </source>
</evidence>
<reference evidence="5" key="1">
    <citation type="submission" date="2016-12" db="EMBL/GenBank/DDBJ databases">
        <title>Complete Genome Sequence of Beggiatoa leptomitiformis D-401.</title>
        <authorList>
            <person name="Fomenkov A."/>
            <person name="Vincze T."/>
            <person name="Grabovich M."/>
            <person name="Anton B.P."/>
            <person name="Dubinina G."/>
            <person name="Orlova M."/>
            <person name="Belousova E."/>
            <person name="Roberts R.J."/>
        </authorList>
    </citation>
    <scope>NUCLEOTIDE SEQUENCE [LARGE SCALE GENOMIC DNA]</scope>
    <source>
        <strain evidence="5">D-401</strain>
    </source>
</reference>
<sequence length="470" mass="52509">MQLQRGQKIKLVDLTSLLQITVGLVANIPSGMTIDISCFGIDAQDKLSDDRYFIFYNQKNSPCGSLTSLGSQAGDNEQFQIDLAKLPATIRKLVFTMTIDGQGSMSQLQQSYLRLLENEREIARFSFTGADFDAEKAIMVGELYFKDVWRFAAVGQGFNGGLSALLKHFGGEEATSEENVEAVIQPPPADIIGKLGENISKGFSALVGRMTEKTATPKPTVETSVTTTAVPKKAKLVSLEKQIEKEAPHLVNLAKTLMVSLEKKNLQDIVASVVLVLDASGSMSRQYEKGDVQLVVDKVVPLALHFDDDGKLETWAFAKKQKQLSAVTLKNVKDYVKREWGGWSSWMYHLNAYSNNEPVVMRDIISTFRVSKLPVYVIFISDGGVGYDDQIEKLLVESSHYPIFWQFVGLGGSNYGILERFDKMRGRKVDNCNFFALDDIKRISDKELYDRLLNEFPQWLIEAKKVGVLR</sequence>
<evidence type="ECO:0000256" key="1">
    <source>
        <dbReference type="ARBA" id="ARBA00022686"/>
    </source>
</evidence>
<dbReference type="GO" id="GO:0046690">
    <property type="term" value="P:response to tellurium ion"/>
    <property type="evidence" value="ECO:0007669"/>
    <property type="project" value="UniProtKB-KW"/>
</dbReference>
<dbReference type="InterPro" id="IPR036465">
    <property type="entry name" value="vWFA_dom_sf"/>
</dbReference>
<dbReference type="RefSeq" id="WP_062154242.1">
    <property type="nucleotide sequence ID" value="NZ_CP012373.2"/>
</dbReference>
<dbReference type="CDD" id="cd06974">
    <property type="entry name" value="TerD_like"/>
    <property type="match status" value="1"/>
</dbReference>
<evidence type="ECO:0000313" key="5">
    <source>
        <dbReference type="Proteomes" id="UP000234271"/>
    </source>
</evidence>
<dbReference type="Pfam" id="PF02342">
    <property type="entry name" value="TerD"/>
    <property type="match status" value="1"/>
</dbReference>
<dbReference type="InterPro" id="IPR051324">
    <property type="entry name" value="Stress/Tellurium_Resist"/>
</dbReference>
<dbReference type="InterPro" id="IPR003325">
    <property type="entry name" value="TerD"/>
</dbReference>
<gene>
    <name evidence="4" type="ORF">BLE401_09040</name>
</gene>
<evidence type="ECO:0000259" key="2">
    <source>
        <dbReference type="Pfam" id="PF02342"/>
    </source>
</evidence>
<name>A0A2N9YEB7_9GAMM</name>
<evidence type="ECO:0000259" key="3">
    <source>
        <dbReference type="Pfam" id="PF10138"/>
    </source>
</evidence>
<accession>A0A2N9YEB7</accession>
<proteinExistence type="predicted"/>
<feature type="domain" description="TerD" evidence="2">
    <location>
        <begin position="1"/>
        <end position="169"/>
    </location>
</feature>
<keyword evidence="1" id="KW-0778">Tellurium resistance</keyword>
<dbReference type="EMBL" id="CP018889">
    <property type="protein sequence ID" value="AUI68838.1"/>
    <property type="molecule type" value="Genomic_DNA"/>
</dbReference>
<dbReference type="OrthoDB" id="5756874at2"/>
<dbReference type="AlphaFoldDB" id="A0A2N9YEB7"/>
<dbReference type="Proteomes" id="UP000234271">
    <property type="component" value="Chromosome"/>
</dbReference>
<organism evidence="4 5">
    <name type="scientific">Beggiatoa leptomitoformis</name>
    <dbReference type="NCBI Taxonomy" id="288004"/>
    <lineage>
        <taxon>Bacteria</taxon>
        <taxon>Pseudomonadati</taxon>
        <taxon>Pseudomonadota</taxon>
        <taxon>Gammaproteobacteria</taxon>
        <taxon>Thiotrichales</taxon>
        <taxon>Thiotrichaceae</taxon>
        <taxon>Beggiatoa</taxon>
    </lineage>
</organism>
<dbReference type="SUPFAM" id="SSF53300">
    <property type="entry name" value="vWA-like"/>
    <property type="match status" value="1"/>
</dbReference>
<dbReference type="Pfam" id="PF10138">
    <property type="entry name" value="vWA-TerF-like"/>
    <property type="match status" value="1"/>
</dbReference>
<dbReference type="Gene3D" id="2.60.60.30">
    <property type="entry name" value="sav2460 like domains"/>
    <property type="match status" value="1"/>
</dbReference>
<dbReference type="PANTHER" id="PTHR32097:SF3">
    <property type="entry name" value="TELLURITE RESISTANCE PROTEIN"/>
    <property type="match status" value="1"/>
</dbReference>
<protein>
    <submittedName>
        <fullName evidence="4">Tellurium resistance protein</fullName>
    </submittedName>
</protein>
<dbReference type="KEGG" id="blep:AL038_15215"/>
<dbReference type="PANTHER" id="PTHR32097">
    <property type="entry name" value="CAMP-BINDING PROTEIN 1-RELATED"/>
    <property type="match status" value="1"/>
</dbReference>